<accession>A0A2G2WJM5</accession>
<evidence type="ECO:0000256" key="6">
    <source>
        <dbReference type="ARBA" id="ARBA00022826"/>
    </source>
</evidence>
<evidence type="ECO:0000256" key="5">
    <source>
        <dbReference type="ARBA" id="ARBA00022692"/>
    </source>
</evidence>
<feature type="domain" description="Cyclic nucleotide-binding" evidence="15">
    <location>
        <begin position="109"/>
        <end position="206"/>
    </location>
</feature>
<evidence type="ECO:0000256" key="8">
    <source>
        <dbReference type="ARBA" id="ARBA00022958"/>
    </source>
</evidence>
<evidence type="ECO:0000313" key="17">
    <source>
        <dbReference type="Proteomes" id="UP000224567"/>
    </source>
</evidence>
<keyword evidence="12 14" id="KW-0407">Ion channel</keyword>
<comment type="similarity">
    <text evidence="2 14">Belongs to the potassium channel family. Plant (TC 1.A.1.4) subfamily.</text>
</comment>
<evidence type="ECO:0000313" key="16">
    <source>
        <dbReference type="EMBL" id="PHT45431.1"/>
    </source>
</evidence>
<comment type="caution">
    <text evidence="14">Lacks conserved residue(s) required for the propagation of feature annotation.</text>
</comment>
<feature type="repeat" description="ANK" evidence="13">
    <location>
        <begin position="233"/>
        <end position="265"/>
    </location>
</feature>
<evidence type="ECO:0000256" key="11">
    <source>
        <dbReference type="ARBA" id="ARBA00023136"/>
    </source>
</evidence>
<dbReference type="InterPro" id="IPR018490">
    <property type="entry name" value="cNMP-bd_dom_sf"/>
</dbReference>
<dbReference type="InterPro" id="IPR014710">
    <property type="entry name" value="RmlC-like_jellyroll"/>
</dbReference>
<proteinExistence type="inferred from homology"/>
<evidence type="ECO:0000256" key="13">
    <source>
        <dbReference type="PROSITE-ProRule" id="PRU00023"/>
    </source>
</evidence>
<organism evidence="16 17">
    <name type="scientific">Capsicum baccatum</name>
    <name type="common">Peruvian pepper</name>
    <dbReference type="NCBI Taxonomy" id="33114"/>
    <lineage>
        <taxon>Eukaryota</taxon>
        <taxon>Viridiplantae</taxon>
        <taxon>Streptophyta</taxon>
        <taxon>Embryophyta</taxon>
        <taxon>Tracheophyta</taxon>
        <taxon>Spermatophyta</taxon>
        <taxon>Magnoliopsida</taxon>
        <taxon>eudicotyledons</taxon>
        <taxon>Gunneridae</taxon>
        <taxon>Pentapetalae</taxon>
        <taxon>asterids</taxon>
        <taxon>lamiids</taxon>
        <taxon>Solanales</taxon>
        <taxon>Solanaceae</taxon>
        <taxon>Solanoideae</taxon>
        <taxon>Capsiceae</taxon>
        <taxon>Capsicum</taxon>
    </lineage>
</organism>
<evidence type="ECO:0000256" key="14">
    <source>
        <dbReference type="RuleBase" id="RU369015"/>
    </source>
</evidence>
<evidence type="ECO:0000256" key="4">
    <source>
        <dbReference type="ARBA" id="ARBA00022538"/>
    </source>
</evidence>
<dbReference type="OrthoDB" id="426293at2759"/>
<keyword evidence="17" id="KW-1185">Reference proteome</keyword>
<dbReference type="FunFam" id="2.60.120.10:FF:000074">
    <property type="entry name" value="Potassium channel KAT2"/>
    <property type="match status" value="1"/>
</dbReference>
<dbReference type="GO" id="GO:0034702">
    <property type="term" value="C:monoatomic ion channel complex"/>
    <property type="evidence" value="ECO:0007669"/>
    <property type="project" value="UniProtKB-KW"/>
</dbReference>
<reference evidence="17" key="2">
    <citation type="journal article" date="2017" name="J. Anim. Genet.">
        <title>Multiple reference genome sequences of hot pepper reveal the massive evolution of plant disease resistance genes by retroduplication.</title>
        <authorList>
            <person name="Kim S."/>
            <person name="Park J."/>
            <person name="Yeom S.-I."/>
            <person name="Kim Y.-M."/>
            <person name="Seo E."/>
            <person name="Kim K.-T."/>
            <person name="Kim M.-S."/>
            <person name="Lee J.M."/>
            <person name="Cheong K."/>
            <person name="Shin H.-S."/>
            <person name="Kim S.-B."/>
            <person name="Han K."/>
            <person name="Lee J."/>
            <person name="Park M."/>
            <person name="Lee H.-A."/>
            <person name="Lee H.-Y."/>
            <person name="Lee Y."/>
            <person name="Oh S."/>
            <person name="Lee J.H."/>
            <person name="Choi E."/>
            <person name="Choi E."/>
            <person name="Lee S.E."/>
            <person name="Jeon J."/>
            <person name="Kim H."/>
            <person name="Choi G."/>
            <person name="Song H."/>
            <person name="Lee J."/>
            <person name="Lee S.-C."/>
            <person name="Kwon J.-K."/>
            <person name="Lee H.-Y."/>
            <person name="Koo N."/>
            <person name="Hong Y."/>
            <person name="Kim R.W."/>
            <person name="Kang W.-H."/>
            <person name="Huh J.H."/>
            <person name="Kang B.-C."/>
            <person name="Yang T.-J."/>
            <person name="Lee Y.-H."/>
            <person name="Bennetzen J.L."/>
            <person name="Choi D."/>
        </authorList>
    </citation>
    <scope>NUCLEOTIDE SEQUENCE [LARGE SCALE GENOMIC DNA]</scope>
    <source>
        <strain evidence="17">cv. PBC81</strain>
    </source>
</reference>
<dbReference type="SUPFAM" id="SSF48403">
    <property type="entry name" value="Ankyrin repeat"/>
    <property type="match status" value="1"/>
</dbReference>
<comment type="caution">
    <text evidence="16">The sequence shown here is derived from an EMBL/GenBank/DDBJ whole genome shotgun (WGS) entry which is preliminary data.</text>
</comment>
<evidence type="ECO:0000256" key="10">
    <source>
        <dbReference type="ARBA" id="ARBA00023065"/>
    </source>
</evidence>
<dbReference type="InterPro" id="IPR002110">
    <property type="entry name" value="Ankyrin_rpt"/>
</dbReference>
<protein>
    <recommendedName>
        <fullName evidence="14">Potassium channel</fullName>
    </recommendedName>
</protein>
<dbReference type="Proteomes" id="UP000224567">
    <property type="component" value="Unassembled WGS sequence"/>
</dbReference>
<reference evidence="16 17" key="1">
    <citation type="journal article" date="2017" name="Genome Biol.">
        <title>New reference genome sequences of hot pepper reveal the massive evolution of plant disease-resistance genes by retroduplication.</title>
        <authorList>
            <person name="Kim S."/>
            <person name="Park J."/>
            <person name="Yeom S.I."/>
            <person name="Kim Y.M."/>
            <person name="Seo E."/>
            <person name="Kim K.T."/>
            <person name="Kim M.S."/>
            <person name="Lee J.M."/>
            <person name="Cheong K."/>
            <person name="Shin H.S."/>
            <person name="Kim S.B."/>
            <person name="Han K."/>
            <person name="Lee J."/>
            <person name="Park M."/>
            <person name="Lee H.A."/>
            <person name="Lee H.Y."/>
            <person name="Lee Y."/>
            <person name="Oh S."/>
            <person name="Lee J.H."/>
            <person name="Choi E."/>
            <person name="Choi E."/>
            <person name="Lee S.E."/>
            <person name="Jeon J."/>
            <person name="Kim H."/>
            <person name="Choi G."/>
            <person name="Song H."/>
            <person name="Lee J."/>
            <person name="Lee S.C."/>
            <person name="Kwon J.K."/>
            <person name="Lee H.Y."/>
            <person name="Koo N."/>
            <person name="Hong Y."/>
            <person name="Kim R.W."/>
            <person name="Kang W.H."/>
            <person name="Huh J.H."/>
            <person name="Kang B.C."/>
            <person name="Yang T.J."/>
            <person name="Lee Y.H."/>
            <person name="Bennetzen J.L."/>
            <person name="Choi D."/>
        </authorList>
    </citation>
    <scope>NUCLEOTIDE SEQUENCE [LARGE SCALE GENOMIC DNA]</scope>
    <source>
        <strain evidence="17">cv. PBC81</strain>
    </source>
</reference>
<evidence type="ECO:0000256" key="2">
    <source>
        <dbReference type="ARBA" id="ARBA00007929"/>
    </source>
</evidence>
<dbReference type="SUPFAM" id="SSF51206">
    <property type="entry name" value="cAMP-binding domain-like"/>
    <property type="match status" value="1"/>
</dbReference>
<dbReference type="Gene3D" id="2.60.120.10">
    <property type="entry name" value="Jelly Rolls"/>
    <property type="match status" value="1"/>
</dbReference>
<keyword evidence="4 14" id="KW-0633">Potassium transport</keyword>
<keyword evidence="8 14" id="KW-0630">Potassium</keyword>
<keyword evidence="13" id="KW-0040">ANK repeat</keyword>
<dbReference type="AlphaFoldDB" id="A0A2G2WJM5"/>
<evidence type="ECO:0000256" key="3">
    <source>
        <dbReference type="ARBA" id="ARBA00022448"/>
    </source>
</evidence>
<dbReference type="PANTHER" id="PTHR45743:SF44">
    <property type="entry name" value="POTASSIUM CHANNEL"/>
    <property type="match status" value="1"/>
</dbReference>
<dbReference type="PANTHER" id="PTHR45743">
    <property type="entry name" value="POTASSIUM CHANNEL AKT1"/>
    <property type="match status" value="1"/>
</dbReference>
<dbReference type="InterPro" id="IPR000595">
    <property type="entry name" value="cNMP-bd_dom"/>
</dbReference>
<comment type="domain">
    <text evidence="14">The segment S4 is probably the voltage-sensor and is characterized by a series of positively charged amino acids. The pore-forming region H5 is enclosed by the transmembrane segments S5 and S6 in the Shaker-type (1P/6TM) and contains the GYGD signature motif which seems to be involved in potassium selectivity.</text>
</comment>
<evidence type="ECO:0000256" key="7">
    <source>
        <dbReference type="ARBA" id="ARBA00022882"/>
    </source>
</evidence>
<keyword evidence="7 14" id="KW-0851">Voltage-gated channel</keyword>
<dbReference type="Gene3D" id="1.25.40.20">
    <property type="entry name" value="Ankyrin repeat-containing domain"/>
    <property type="match status" value="1"/>
</dbReference>
<dbReference type="InterPro" id="IPR045319">
    <property type="entry name" value="KAT/AKT"/>
</dbReference>
<dbReference type="GO" id="GO:0005249">
    <property type="term" value="F:voltage-gated potassium channel activity"/>
    <property type="evidence" value="ECO:0007669"/>
    <property type="project" value="UniProtKB-UniRule"/>
</dbReference>
<keyword evidence="3 14" id="KW-0813">Transport</keyword>
<evidence type="ECO:0000256" key="1">
    <source>
        <dbReference type="ARBA" id="ARBA00004141"/>
    </source>
</evidence>
<dbReference type="InterPro" id="IPR036770">
    <property type="entry name" value="Ankyrin_rpt-contain_sf"/>
</dbReference>
<comment type="function">
    <text evidence="14">Potassium channel.</text>
</comment>
<keyword evidence="11 14" id="KW-0472">Membrane</keyword>
<dbReference type="SMART" id="SM00248">
    <property type="entry name" value="ANK"/>
    <property type="match status" value="2"/>
</dbReference>
<dbReference type="EMBL" id="MLFT02000006">
    <property type="protein sequence ID" value="PHT45431.1"/>
    <property type="molecule type" value="Genomic_DNA"/>
</dbReference>
<keyword evidence="6 14" id="KW-0631">Potassium channel</keyword>
<sequence length="444" mass="50362">MTLALCLLFGEFAEVTEKVEAADFEKSANGLQIPSPLEIMDKALEKFRDDNAIAFSYNLLSLVVLQFLDIPISIRAKISQNLYQSYIENVPLFKGCSSEFISQVVTRVPGEVIMEQGNVVDQLYFIRHGVLEEVGLAKDGSEETVSLLEPNSSFGDISIICNIPQPYTVRVCELCRLIRIDKQSFSNILEIYFHDGRRILSNLLQHLAASRGYEDITSFLIQEGVDINALDKFGNTPVLEAIKSGHDRVASLLVKEGALLNIENAGSFLCMVIERGIQIYYEDYCQTVLIRTPKTMISECHFMLLLLKDNTQWQGCFWELVLLFSQRTDEEILQLMKPSISGTACCFLVPQLSYCVVVYVLLFVIIYVSFDIILSAYLISNMTALIVKGSKTERFRDKMTDLLKYMKRNQLGRDIRNQIKGHLHLQYESAYTDAAVLQDIPIYI</sequence>
<dbReference type="Pfam" id="PF00027">
    <property type="entry name" value="cNMP_binding"/>
    <property type="match status" value="1"/>
</dbReference>
<keyword evidence="5 14" id="KW-0812">Transmembrane</keyword>
<feature type="repeat" description="ANK" evidence="13">
    <location>
        <begin position="206"/>
        <end position="232"/>
    </location>
</feature>
<keyword evidence="10 14" id="KW-0406">Ion transport</keyword>
<gene>
    <name evidence="16" type="ORF">CQW23_14589</name>
</gene>
<dbReference type="CDD" id="cd00038">
    <property type="entry name" value="CAP_ED"/>
    <property type="match status" value="1"/>
</dbReference>
<dbReference type="Pfam" id="PF12796">
    <property type="entry name" value="Ank_2"/>
    <property type="match status" value="1"/>
</dbReference>
<comment type="subunit">
    <text evidence="14">The potassium channel is composed of a homo- or heterotetrameric complex of pore-forming subunits.</text>
</comment>
<keyword evidence="9 14" id="KW-1133">Transmembrane helix</keyword>
<dbReference type="PROSITE" id="PS50297">
    <property type="entry name" value="ANK_REP_REGION"/>
    <property type="match status" value="2"/>
</dbReference>
<evidence type="ECO:0000256" key="9">
    <source>
        <dbReference type="ARBA" id="ARBA00022989"/>
    </source>
</evidence>
<comment type="subcellular location">
    <subcellularLocation>
        <location evidence="1 14">Membrane</location>
        <topology evidence="1 14">Multi-pass membrane protein</topology>
    </subcellularLocation>
</comment>
<dbReference type="SMART" id="SM00100">
    <property type="entry name" value="cNMP"/>
    <property type="match status" value="1"/>
</dbReference>
<feature type="transmembrane region" description="Helical" evidence="14">
    <location>
        <begin position="356"/>
        <end position="379"/>
    </location>
</feature>
<name>A0A2G2WJM5_CAPBA</name>
<evidence type="ECO:0000259" key="15">
    <source>
        <dbReference type="PROSITE" id="PS50042"/>
    </source>
</evidence>
<dbReference type="PROSITE" id="PS50088">
    <property type="entry name" value="ANK_REPEAT"/>
    <property type="match status" value="2"/>
</dbReference>
<dbReference type="PROSITE" id="PS50042">
    <property type="entry name" value="CNMP_BINDING_3"/>
    <property type="match status" value="1"/>
</dbReference>
<evidence type="ECO:0000256" key="12">
    <source>
        <dbReference type="ARBA" id="ARBA00023303"/>
    </source>
</evidence>